<dbReference type="PANTHER" id="PTHR43575:SF1">
    <property type="entry name" value="PROTEIN ABCI7, CHLOROPLASTIC"/>
    <property type="match status" value="1"/>
</dbReference>
<protein>
    <submittedName>
        <fullName evidence="2">Fe-S cluster assembly protein SufD</fullName>
    </submittedName>
</protein>
<dbReference type="InterPro" id="IPR037284">
    <property type="entry name" value="SUF_FeS_clus_asmbl_SufBD_sf"/>
</dbReference>
<keyword evidence="3" id="KW-1185">Reference proteome</keyword>
<evidence type="ECO:0000313" key="3">
    <source>
        <dbReference type="Proteomes" id="UP000310754"/>
    </source>
</evidence>
<accession>A0A4S4A179</accession>
<sequence length="424" mass="45474">MNIQAANRSTPAEAALNEFYAAHIGDLPGDGAVLGKRDILFDDLKKAGLPTRRIEAWHYTDLKTLLRALPDAEASVVSKAISPLVEAGRVFELRQGVSHDVSAIEGVSVSSYAEALRDGSAAPELVALSNDDAIGRINGSFVRDGYVLAVADDADIEKSIEIQAGHGGGHVHTRIPARFGANSKATIIERHRNAGDTAGFISTVSDLTLGDGAEITWVIVQQQGLSDTHLAQIKVSLGKNAKLKLFFINAGGKLVRQEIHVKTAGEGSDFMLRGVNLLAGESHTDVTMTLAHDVPNTTSTETIRSVVYDRARGVFQGQIRVAPDAQKTDARMACNTLLMSDDAEFSVKPELEIFADDVQCAHGATVADIDHNHLYYLMARGIPQKPARGLLVKAFVAEVAEELEDEALTEALEGVISDWLETHG</sequence>
<proteinExistence type="predicted"/>
<comment type="caution">
    <text evidence="2">The sequence shown here is derived from an EMBL/GenBank/DDBJ whole genome shotgun (WGS) entry which is preliminary data.</text>
</comment>
<evidence type="ECO:0000259" key="1">
    <source>
        <dbReference type="Pfam" id="PF01458"/>
    </source>
</evidence>
<dbReference type="Proteomes" id="UP000310754">
    <property type="component" value="Unassembled WGS sequence"/>
</dbReference>
<dbReference type="AlphaFoldDB" id="A0A4S4A179"/>
<dbReference type="InterPro" id="IPR000825">
    <property type="entry name" value="SUF_FeS_clus_asmbl_SufBD_core"/>
</dbReference>
<dbReference type="InterPro" id="IPR011542">
    <property type="entry name" value="SUF_FeS_clus_asmbl_SufD"/>
</dbReference>
<feature type="domain" description="SUF system FeS cluster assembly SufBD core" evidence="1">
    <location>
        <begin position="170"/>
        <end position="395"/>
    </location>
</feature>
<dbReference type="SUPFAM" id="SSF101960">
    <property type="entry name" value="Stabilizer of iron transporter SufD"/>
    <property type="match status" value="1"/>
</dbReference>
<dbReference type="Pfam" id="PF01458">
    <property type="entry name" value="SUFBD_core"/>
    <property type="match status" value="1"/>
</dbReference>
<dbReference type="EMBL" id="SSOA01000002">
    <property type="protein sequence ID" value="THF52074.1"/>
    <property type="molecule type" value="Genomic_DNA"/>
</dbReference>
<dbReference type="InterPro" id="IPR055346">
    <property type="entry name" value="Fe-S_cluster_assembly_SufBD"/>
</dbReference>
<dbReference type="GO" id="GO:0016226">
    <property type="term" value="P:iron-sulfur cluster assembly"/>
    <property type="evidence" value="ECO:0007669"/>
    <property type="project" value="InterPro"/>
</dbReference>
<name>A0A4S4A179_9HYPH</name>
<dbReference type="NCBIfam" id="TIGR01981">
    <property type="entry name" value="sufD"/>
    <property type="match status" value="1"/>
</dbReference>
<organism evidence="2 3">
    <name type="scientific">Allorhizobium terrae</name>
    <dbReference type="NCBI Taxonomy" id="1848972"/>
    <lineage>
        <taxon>Bacteria</taxon>
        <taxon>Pseudomonadati</taxon>
        <taxon>Pseudomonadota</taxon>
        <taxon>Alphaproteobacteria</taxon>
        <taxon>Hyphomicrobiales</taxon>
        <taxon>Rhizobiaceae</taxon>
        <taxon>Rhizobium/Agrobacterium group</taxon>
        <taxon>Allorhizobium</taxon>
    </lineage>
</organism>
<dbReference type="RefSeq" id="WP_190235176.1">
    <property type="nucleotide sequence ID" value="NZ_SSOA01000002.1"/>
</dbReference>
<reference evidence="2 3" key="1">
    <citation type="submission" date="2019-04" db="EMBL/GenBank/DDBJ databases">
        <title>Rhizobium terrae sp. nov., isolated from a paddy soil.</title>
        <authorList>
            <person name="Lin S.-Y."/>
            <person name="Hameed A."/>
            <person name="Huang H.-I."/>
            <person name="Young C.-C."/>
        </authorList>
    </citation>
    <scope>NUCLEOTIDE SEQUENCE [LARGE SCALE GENOMIC DNA]</scope>
    <source>
        <strain evidence="2 3">CC-HIH110</strain>
    </source>
</reference>
<gene>
    <name evidence="2" type="primary">sufD</name>
    <name evidence="2" type="ORF">E6C51_04435</name>
</gene>
<dbReference type="PANTHER" id="PTHR43575">
    <property type="entry name" value="PROTEIN ABCI7, CHLOROPLASTIC"/>
    <property type="match status" value="1"/>
</dbReference>
<evidence type="ECO:0000313" key="2">
    <source>
        <dbReference type="EMBL" id="THF52074.1"/>
    </source>
</evidence>